<dbReference type="PANTHER" id="PTHR36205:SF2">
    <property type="entry name" value="MAJOR FACILITATOR SUPERFAMILY TRANSPORTER"/>
    <property type="match status" value="1"/>
</dbReference>
<dbReference type="OrthoDB" id="3353407at2759"/>
<dbReference type="STRING" id="77044.A0A1S7UIK2"/>
<dbReference type="OMA" id="NLWERNG"/>
<dbReference type="Proteomes" id="UP000054516">
    <property type="component" value="Unassembled WGS sequence"/>
</dbReference>
<sequence length="315" mass="36193">MMREFVPSEFRDMSFLFNERTLEAWYPKVPEHGAQDQMYQALQIFSHKFPQYEYIWQLEMDLRFTGHVHDTLQSATTFARAQSRHNLWERNGRFYLPGLHNGSYEKFVHDVDSEIGETGIWGPVFTTDFKPRGPRPPPRSEINWGVGEEADLISFMPMIDPRGTDWTYENDIHGFAEGATTPRRFAIISVTRSSRRLLRLVSEAQRRRGQWLASEATLETFSLLHGLKAVTVPHPIAFGNGMVAEDLDASINKGPPTNRAGGRSPPLLYTNHGWVDGPWWESSYWFTGGGAQRVWDAYVRGEKLPPMLLHPVKEK</sequence>
<dbReference type="PANTHER" id="PTHR36205">
    <property type="entry name" value="CHROMOSOME 19, WHOLE GENOME SHOTGUN SEQUENCE"/>
    <property type="match status" value="1"/>
</dbReference>
<gene>
    <name evidence="1" type="ORF">SAMD00023353_0102840</name>
</gene>
<accession>A0A1S7UIK2</accession>
<evidence type="ECO:0000313" key="2">
    <source>
        <dbReference type="Proteomes" id="UP000054516"/>
    </source>
</evidence>
<dbReference type="AlphaFoldDB" id="A0A1S7UIK2"/>
<evidence type="ECO:0000313" key="1">
    <source>
        <dbReference type="EMBL" id="GAP82748.2"/>
    </source>
</evidence>
<keyword evidence="2" id="KW-1185">Reference proteome</keyword>
<reference evidence="1" key="1">
    <citation type="submission" date="2016-03" db="EMBL/GenBank/DDBJ databases">
        <title>Draft genome sequence of Rosellinia necatrix.</title>
        <authorList>
            <person name="Kanematsu S."/>
        </authorList>
    </citation>
    <scope>NUCLEOTIDE SEQUENCE [LARGE SCALE GENOMIC DNA]</scope>
    <source>
        <strain evidence="1">W97</strain>
    </source>
</reference>
<protein>
    <submittedName>
        <fullName evidence="1">Uncharacterized protein</fullName>
    </submittedName>
</protein>
<dbReference type="Pfam" id="PF11885">
    <property type="entry name" value="DUF3405"/>
    <property type="match status" value="1"/>
</dbReference>
<dbReference type="InterPro" id="IPR021822">
    <property type="entry name" value="DUF3405"/>
</dbReference>
<organism evidence="1">
    <name type="scientific">Rosellinia necatrix</name>
    <name type="common">White root-rot fungus</name>
    <dbReference type="NCBI Taxonomy" id="77044"/>
    <lineage>
        <taxon>Eukaryota</taxon>
        <taxon>Fungi</taxon>
        <taxon>Dikarya</taxon>
        <taxon>Ascomycota</taxon>
        <taxon>Pezizomycotina</taxon>
        <taxon>Sordariomycetes</taxon>
        <taxon>Xylariomycetidae</taxon>
        <taxon>Xylariales</taxon>
        <taxon>Xylariaceae</taxon>
        <taxon>Rosellinia</taxon>
    </lineage>
</organism>
<dbReference type="EMBL" id="DF977446">
    <property type="protein sequence ID" value="GAP82748.2"/>
    <property type="molecule type" value="Genomic_DNA"/>
</dbReference>
<name>A0A1S7UIK2_ROSNE</name>
<proteinExistence type="predicted"/>